<dbReference type="Gene3D" id="2.80.10.50">
    <property type="match status" value="1"/>
</dbReference>
<dbReference type="InterPro" id="IPR035992">
    <property type="entry name" value="Ricin_B-like_lectins"/>
</dbReference>
<protein>
    <submittedName>
        <fullName evidence="1">Uncharacterized protein</fullName>
    </submittedName>
</protein>
<comment type="caution">
    <text evidence="1">The sequence shown here is derived from an EMBL/GenBank/DDBJ whole genome shotgun (WGS) entry which is preliminary data.</text>
</comment>
<dbReference type="PROSITE" id="PS51257">
    <property type="entry name" value="PROKAR_LIPOPROTEIN"/>
    <property type="match status" value="1"/>
</dbReference>
<name>A0AAD4EA44_9AGAM</name>
<dbReference type="RefSeq" id="XP_041227752.1">
    <property type="nucleotide sequence ID" value="XM_041361357.1"/>
</dbReference>
<feature type="non-terminal residue" evidence="1">
    <location>
        <position position="1"/>
    </location>
</feature>
<sequence length="207" mass="23832">MRVTRRRVAITVSALSSGCGLRDSEAYVVPVMAECRRRVCTLRAHINDVMKTNSLLVFSFLPPQQQISIIMSINGVLVNVRDPDFVLGTHRDGVHTKVEGQAFNQTDNQRWTSRYTYVKETDTRLWSVQNKDTGDCLSWNSDKQVIMSETEHWWKLVFVGDNVAFQIPHDSKDDQSVYTLKLEDNGSVTIEDQQEPLIKRQLWMIQD</sequence>
<dbReference type="Proteomes" id="UP001195769">
    <property type="component" value="Unassembled WGS sequence"/>
</dbReference>
<reference evidence="1" key="1">
    <citation type="journal article" date="2020" name="New Phytol.">
        <title>Comparative genomics reveals dynamic genome evolution in host specialist ectomycorrhizal fungi.</title>
        <authorList>
            <person name="Lofgren L.A."/>
            <person name="Nguyen N.H."/>
            <person name="Vilgalys R."/>
            <person name="Ruytinx J."/>
            <person name="Liao H.L."/>
            <person name="Branco S."/>
            <person name="Kuo A."/>
            <person name="LaButti K."/>
            <person name="Lipzen A."/>
            <person name="Andreopoulos W."/>
            <person name="Pangilinan J."/>
            <person name="Riley R."/>
            <person name="Hundley H."/>
            <person name="Na H."/>
            <person name="Barry K."/>
            <person name="Grigoriev I.V."/>
            <person name="Stajich J.E."/>
            <person name="Kennedy P.G."/>
        </authorList>
    </citation>
    <scope>NUCLEOTIDE SEQUENCE</scope>
    <source>
        <strain evidence="1">FC203</strain>
    </source>
</reference>
<accession>A0AAD4EA44</accession>
<evidence type="ECO:0000313" key="2">
    <source>
        <dbReference type="Proteomes" id="UP001195769"/>
    </source>
</evidence>
<dbReference type="SUPFAM" id="SSF50370">
    <property type="entry name" value="Ricin B-like lectins"/>
    <property type="match status" value="1"/>
</dbReference>
<keyword evidence="2" id="KW-1185">Reference proteome</keyword>
<proteinExistence type="predicted"/>
<organism evidence="1 2">
    <name type="scientific">Suillus fuscotomentosus</name>
    <dbReference type="NCBI Taxonomy" id="1912939"/>
    <lineage>
        <taxon>Eukaryota</taxon>
        <taxon>Fungi</taxon>
        <taxon>Dikarya</taxon>
        <taxon>Basidiomycota</taxon>
        <taxon>Agaricomycotina</taxon>
        <taxon>Agaricomycetes</taxon>
        <taxon>Agaricomycetidae</taxon>
        <taxon>Boletales</taxon>
        <taxon>Suillineae</taxon>
        <taxon>Suillaceae</taxon>
        <taxon>Suillus</taxon>
    </lineage>
</organism>
<dbReference type="AlphaFoldDB" id="A0AAD4EA44"/>
<evidence type="ECO:0000313" key="1">
    <source>
        <dbReference type="EMBL" id="KAG1902177.1"/>
    </source>
</evidence>
<gene>
    <name evidence="1" type="ORF">F5891DRAFT_1025169</name>
</gene>
<dbReference type="EMBL" id="JABBWK010000018">
    <property type="protein sequence ID" value="KAG1902177.1"/>
    <property type="molecule type" value="Genomic_DNA"/>
</dbReference>
<dbReference type="GeneID" id="64655655"/>